<name>A0A7I7QKZ4_9MYCO</name>
<accession>A0A7I7QKZ4</accession>
<protein>
    <submittedName>
        <fullName evidence="2">Uncharacterized protein</fullName>
    </submittedName>
</protein>
<organism evidence="2 3">
    <name type="scientific">Mycolicibacterium sediminis</name>
    <dbReference type="NCBI Taxonomy" id="1286180"/>
    <lineage>
        <taxon>Bacteria</taxon>
        <taxon>Bacillati</taxon>
        <taxon>Actinomycetota</taxon>
        <taxon>Actinomycetes</taxon>
        <taxon>Mycobacteriales</taxon>
        <taxon>Mycobacteriaceae</taxon>
        <taxon>Mycolicibacterium</taxon>
    </lineage>
</organism>
<proteinExistence type="predicted"/>
<evidence type="ECO:0000313" key="3">
    <source>
        <dbReference type="Proteomes" id="UP000467193"/>
    </source>
</evidence>
<sequence>MTADVARREWDVVGGDAHGEHAVFGGLDLDHPTLVEVGHGDEAVALGADGMVVGDGGKDARGVDAAAVRIISEVHRPPIPGVIRGKPGLTSGDAATRIQCAS</sequence>
<feature type="region of interest" description="Disordered" evidence="1">
    <location>
        <begin position="82"/>
        <end position="102"/>
    </location>
</feature>
<dbReference type="Proteomes" id="UP000467193">
    <property type="component" value="Chromosome"/>
</dbReference>
<dbReference type="EMBL" id="AP022588">
    <property type="protein sequence ID" value="BBY26770.1"/>
    <property type="molecule type" value="Genomic_DNA"/>
</dbReference>
<evidence type="ECO:0000256" key="1">
    <source>
        <dbReference type="SAM" id="MobiDB-lite"/>
    </source>
</evidence>
<gene>
    <name evidence="2" type="ORF">MSEDJ_08660</name>
</gene>
<reference evidence="2 3" key="1">
    <citation type="journal article" date="2019" name="Emerg. Microbes Infect.">
        <title>Comprehensive subspecies identification of 175 nontuberculous mycobacteria species based on 7547 genomic profiles.</title>
        <authorList>
            <person name="Matsumoto Y."/>
            <person name="Kinjo T."/>
            <person name="Motooka D."/>
            <person name="Nabeya D."/>
            <person name="Jung N."/>
            <person name="Uechi K."/>
            <person name="Horii T."/>
            <person name="Iida T."/>
            <person name="Fujita J."/>
            <person name="Nakamura S."/>
        </authorList>
    </citation>
    <scope>NUCLEOTIDE SEQUENCE [LARGE SCALE GENOMIC DNA]</scope>
    <source>
        <strain evidence="2 3">JCM 17899</strain>
    </source>
</reference>
<keyword evidence="3" id="KW-1185">Reference proteome</keyword>
<dbReference type="KEGG" id="msei:MSEDJ_08660"/>
<evidence type="ECO:0000313" key="2">
    <source>
        <dbReference type="EMBL" id="BBY26770.1"/>
    </source>
</evidence>
<dbReference type="AlphaFoldDB" id="A0A7I7QKZ4"/>